<dbReference type="InterPro" id="IPR046348">
    <property type="entry name" value="SIS_dom_sf"/>
</dbReference>
<dbReference type="GO" id="GO:0004360">
    <property type="term" value="F:glutamine-fructose-6-phosphate transaminase (isomerizing) activity"/>
    <property type="evidence" value="ECO:0007669"/>
    <property type="project" value="TreeGrafter"/>
</dbReference>
<dbReference type="InterPro" id="IPR035466">
    <property type="entry name" value="GlmS/AgaS_SIS"/>
</dbReference>
<dbReference type="PROSITE" id="PS51464">
    <property type="entry name" value="SIS"/>
    <property type="match status" value="1"/>
</dbReference>
<dbReference type="Gene3D" id="3.40.50.10490">
    <property type="entry name" value="Glucose-6-phosphate isomerase like protein, domain 1"/>
    <property type="match status" value="2"/>
</dbReference>
<dbReference type="GO" id="GO:0006047">
    <property type="term" value="P:UDP-N-acetylglucosamine metabolic process"/>
    <property type="evidence" value="ECO:0007669"/>
    <property type="project" value="TreeGrafter"/>
</dbReference>
<reference evidence="3 4" key="1">
    <citation type="submission" date="2018-06" db="EMBL/GenBank/DDBJ databases">
        <title>Complete genome sequnece of Lactobacillus amylovorus PMRA3.</title>
        <authorList>
            <person name="Nam Y.-D."/>
            <person name="Chung W.-H."/>
            <person name="Park Y.S."/>
            <person name="Kang J."/>
        </authorList>
    </citation>
    <scope>NUCLEOTIDE SEQUENCE [LARGE SCALE GENOMIC DNA]</scope>
    <source>
        <strain evidence="3 4">PMRA3</strain>
        <plasmid evidence="4">ppmra301</plasmid>
    </source>
</reference>
<dbReference type="InterPro" id="IPR001347">
    <property type="entry name" value="SIS_dom"/>
</dbReference>
<accession>A0A5B8EFX6</accession>
<dbReference type="GO" id="GO:0006002">
    <property type="term" value="P:fructose 6-phosphate metabolic process"/>
    <property type="evidence" value="ECO:0007669"/>
    <property type="project" value="TreeGrafter"/>
</dbReference>
<dbReference type="GO" id="GO:0006487">
    <property type="term" value="P:protein N-linked glycosylation"/>
    <property type="evidence" value="ECO:0007669"/>
    <property type="project" value="TreeGrafter"/>
</dbReference>
<evidence type="ECO:0000313" key="3">
    <source>
        <dbReference type="EMBL" id="QDD71345.1"/>
    </source>
</evidence>
<evidence type="ECO:0000313" key="4">
    <source>
        <dbReference type="Proteomes" id="UP000312326"/>
    </source>
</evidence>
<gene>
    <name evidence="3" type="ORF">DM298_10775</name>
</gene>
<geneLocation type="plasmid" evidence="4">
    <name>ppmra301</name>
</geneLocation>
<dbReference type="PANTHER" id="PTHR10937">
    <property type="entry name" value="GLUCOSAMINE--FRUCTOSE-6-PHOSPHATE AMINOTRANSFERASE, ISOMERIZING"/>
    <property type="match status" value="1"/>
</dbReference>
<evidence type="ECO:0000256" key="1">
    <source>
        <dbReference type="ARBA" id="ARBA00022737"/>
    </source>
</evidence>
<proteinExistence type="predicted"/>
<dbReference type="EMBL" id="CP029755">
    <property type="protein sequence ID" value="QDD71345.1"/>
    <property type="molecule type" value="Genomic_DNA"/>
</dbReference>
<protein>
    <recommendedName>
        <fullName evidence="2">SIS domain-containing protein</fullName>
    </recommendedName>
</protein>
<dbReference type="AlphaFoldDB" id="A0A5B8EFX6"/>
<name>A0A5B8EFX6_LACAM</name>
<dbReference type="Pfam" id="PF01380">
    <property type="entry name" value="SIS"/>
    <property type="match status" value="1"/>
</dbReference>
<dbReference type="SUPFAM" id="SSF53697">
    <property type="entry name" value="SIS domain"/>
    <property type="match status" value="1"/>
</dbReference>
<dbReference type="PANTHER" id="PTHR10937:SF17">
    <property type="entry name" value="GLUCOSAMINE-FRUCTOSE-6-PHOSPHATE AMINOTRANSFERASE"/>
    <property type="match status" value="1"/>
</dbReference>
<keyword evidence="1" id="KW-0677">Repeat</keyword>
<dbReference type="RefSeq" id="WP_139962626.1">
    <property type="nucleotide sequence ID" value="NZ_CP029755.1"/>
</dbReference>
<evidence type="ECO:0000259" key="2">
    <source>
        <dbReference type="PROSITE" id="PS51464"/>
    </source>
</evidence>
<dbReference type="CDD" id="cd05008">
    <property type="entry name" value="SIS_GlmS_GlmD_1"/>
    <property type="match status" value="1"/>
</dbReference>
<organism evidence="3 4">
    <name type="scientific">Lactobacillus amylovorus</name>
    <dbReference type="NCBI Taxonomy" id="1604"/>
    <lineage>
        <taxon>Bacteria</taxon>
        <taxon>Bacillati</taxon>
        <taxon>Bacillota</taxon>
        <taxon>Bacilli</taxon>
        <taxon>Lactobacillales</taxon>
        <taxon>Lactobacillaceae</taxon>
        <taxon>Lactobacillus</taxon>
    </lineage>
</organism>
<keyword evidence="3" id="KW-0614">Plasmid</keyword>
<dbReference type="Proteomes" id="UP000312326">
    <property type="component" value="Plasmid pPMRA301"/>
</dbReference>
<feature type="domain" description="SIS" evidence="2">
    <location>
        <begin position="24"/>
        <end position="164"/>
    </location>
</feature>
<sequence length="333" mass="37763">MSNKIESYLLQTPDFIKKIIGQNINIKLQENYQFVYLVGSGSSYNAAKQVANTMQKIVGSSVDAKYPFEMKEELFLSPSKTLIIGISQSGASVSTYDAMDYAKRVGSATLALTGEPDSYVDKLADYHVFLNIPIEKAGPKTLGYTITKLRLLQLAYFMKGSLLPHEYAILSDQYSLVLNNAKMWFSKHAAELKNCNDIRVIGSSKVYGDTLESALKLLETLRIHVTGYDYEEFIHGIYNSVNENTYLIFLDPKHCSNFDELSYLLNRWTDHIYYFDDIDLLGMQENTVCNNFIFPILAEYISAKLPELKGYDASIPKDKNFHSKMKSKIGEEI</sequence>
<dbReference type="GO" id="GO:0097367">
    <property type="term" value="F:carbohydrate derivative binding"/>
    <property type="evidence" value="ECO:0007669"/>
    <property type="project" value="InterPro"/>
</dbReference>